<name>A0A5B7JPS7_PORTR</name>
<evidence type="ECO:0000313" key="1">
    <source>
        <dbReference type="EMBL" id="MPC94344.1"/>
    </source>
</evidence>
<sequence length="68" mass="7207">MSDTGAGSLMPRDCTSECVSDSVMASEMLSRASIIPAPLLPTRLKAARDAMEGRRFTVTFRTVTNGAA</sequence>
<gene>
    <name evidence="1" type="ORF">E2C01_089508</name>
</gene>
<accession>A0A5B7JPS7</accession>
<proteinExistence type="predicted"/>
<evidence type="ECO:0000313" key="2">
    <source>
        <dbReference type="Proteomes" id="UP000324222"/>
    </source>
</evidence>
<comment type="caution">
    <text evidence="1">The sequence shown here is derived from an EMBL/GenBank/DDBJ whole genome shotgun (WGS) entry which is preliminary data.</text>
</comment>
<protein>
    <submittedName>
        <fullName evidence="1">Uncharacterized protein</fullName>
    </submittedName>
</protein>
<dbReference type="AlphaFoldDB" id="A0A5B7JPS7"/>
<organism evidence="1 2">
    <name type="scientific">Portunus trituberculatus</name>
    <name type="common">Swimming crab</name>
    <name type="synonym">Neptunus trituberculatus</name>
    <dbReference type="NCBI Taxonomy" id="210409"/>
    <lineage>
        <taxon>Eukaryota</taxon>
        <taxon>Metazoa</taxon>
        <taxon>Ecdysozoa</taxon>
        <taxon>Arthropoda</taxon>
        <taxon>Crustacea</taxon>
        <taxon>Multicrustacea</taxon>
        <taxon>Malacostraca</taxon>
        <taxon>Eumalacostraca</taxon>
        <taxon>Eucarida</taxon>
        <taxon>Decapoda</taxon>
        <taxon>Pleocyemata</taxon>
        <taxon>Brachyura</taxon>
        <taxon>Eubrachyura</taxon>
        <taxon>Portunoidea</taxon>
        <taxon>Portunidae</taxon>
        <taxon>Portuninae</taxon>
        <taxon>Portunus</taxon>
    </lineage>
</organism>
<dbReference type="EMBL" id="VSRR010098134">
    <property type="protein sequence ID" value="MPC94344.1"/>
    <property type="molecule type" value="Genomic_DNA"/>
</dbReference>
<dbReference type="Proteomes" id="UP000324222">
    <property type="component" value="Unassembled WGS sequence"/>
</dbReference>
<keyword evidence="2" id="KW-1185">Reference proteome</keyword>
<reference evidence="1 2" key="1">
    <citation type="submission" date="2019-05" db="EMBL/GenBank/DDBJ databases">
        <title>Another draft genome of Portunus trituberculatus and its Hox gene families provides insights of decapod evolution.</title>
        <authorList>
            <person name="Jeong J.-H."/>
            <person name="Song I."/>
            <person name="Kim S."/>
            <person name="Choi T."/>
            <person name="Kim D."/>
            <person name="Ryu S."/>
            <person name="Kim W."/>
        </authorList>
    </citation>
    <scope>NUCLEOTIDE SEQUENCE [LARGE SCALE GENOMIC DNA]</scope>
    <source>
        <tissue evidence="1">Muscle</tissue>
    </source>
</reference>